<evidence type="ECO:0000313" key="2">
    <source>
        <dbReference type="Proteomes" id="UP000275267"/>
    </source>
</evidence>
<proteinExistence type="predicted"/>
<keyword evidence="2" id="KW-1185">Reference proteome</keyword>
<sequence length="226" mass="24541">MSWPRRIIDRSASIVQHEEDLSMTLVISVFGDCLDGSASAILAMIAAHFELQSFHFIVRRFDPASFLVVLQYEAVATRVFNGGCSIAANSHSLQVRRWSRFINTMAASLPVAVEVELRGIPAHTWELATAEALLNDFCWISDLHPGTADHRDVFHLVGWCSSLEAVPTEIDLEITEAPVVGDGGIPDKRSLVYPMGACGTAVYRGVVLGVCCVCGELLRASALKVG</sequence>
<dbReference type="OrthoDB" id="690292at2759"/>
<accession>A0A3L6TS73</accession>
<dbReference type="InterPro" id="IPR053253">
    <property type="entry name" value="Sex_diff_modulator"/>
</dbReference>
<organism evidence="1 2">
    <name type="scientific">Panicum miliaceum</name>
    <name type="common">Proso millet</name>
    <name type="synonym">Broomcorn millet</name>
    <dbReference type="NCBI Taxonomy" id="4540"/>
    <lineage>
        <taxon>Eukaryota</taxon>
        <taxon>Viridiplantae</taxon>
        <taxon>Streptophyta</taxon>
        <taxon>Embryophyta</taxon>
        <taxon>Tracheophyta</taxon>
        <taxon>Spermatophyta</taxon>
        <taxon>Magnoliopsida</taxon>
        <taxon>Liliopsida</taxon>
        <taxon>Poales</taxon>
        <taxon>Poaceae</taxon>
        <taxon>PACMAD clade</taxon>
        <taxon>Panicoideae</taxon>
        <taxon>Panicodae</taxon>
        <taxon>Paniceae</taxon>
        <taxon>Panicinae</taxon>
        <taxon>Panicum</taxon>
        <taxon>Panicum sect. Panicum</taxon>
    </lineage>
</organism>
<dbReference type="STRING" id="4540.A0A3L6TS73"/>
<dbReference type="AlphaFoldDB" id="A0A3L6TS73"/>
<comment type="caution">
    <text evidence="1">The sequence shown here is derived from an EMBL/GenBank/DDBJ whole genome shotgun (WGS) entry which is preliminary data.</text>
</comment>
<dbReference type="PANTHER" id="PTHR33087:SF51">
    <property type="entry name" value="CCHC-TYPE DOMAIN-CONTAINING PROTEIN"/>
    <property type="match status" value="1"/>
</dbReference>
<name>A0A3L6TS73_PANMI</name>
<evidence type="ECO:0000313" key="1">
    <source>
        <dbReference type="EMBL" id="RLN43022.1"/>
    </source>
</evidence>
<dbReference type="Proteomes" id="UP000275267">
    <property type="component" value="Unassembled WGS sequence"/>
</dbReference>
<gene>
    <name evidence="1" type="ORF">C2845_PM01G44800</name>
</gene>
<protein>
    <recommendedName>
        <fullName evidence="3">DUF4283 domain-containing protein</fullName>
    </recommendedName>
</protein>
<dbReference type="EMBL" id="PQIB02000001">
    <property type="protein sequence ID" value="RLN43022.1"/>
    <property type="molecule type" value="Genomic_DNA"/>
</dbReference>
<reference evidence="2" key="1">
    <citation type="journal article" date="2019" name="Nat. Commun.">
        <title>The genome of broomcorn millet.</title>
        <authorList>
            <person name="Zou C."/>
            <person name="Miki D."/>
            <person name="Li D."/>
            <person name="Tang Q."/>
            <person name="Xiao L."/>
            <person name="Rajput S."/>
            <person name="Deng P."/>
            <person name="Jia W."/>
            <person name="Huang R."/>
            <person name="Zhang M."/>
            <person name="Sun Y."/>
            <person name="Hu J."/>
            <person name="Fu X."/>
            <person name="Schnable P.S."/>
            <person name="Li F."/>
            <person name="Zhang H."/>
            <person name="Feng B."/>
            <person name="Zhu X."/>
            <person name="Liu R."/>
            <person name="Schnable J.C."/>
            <person name="Zhu J.-K."/>
            <person name="Zhang H."/>
        </authorList>
    </citation>
    <scope>NUCLEOTIDE SEQUENCE [LARGE SCALE GENOMIC DNA]</scope>
</reference>
<dbReference type="PANTHER" id="PTHR33087">
    <property type="entry name" value="OS07G0539200 PROTEIN"/>
    <property type="match status" value="1"/>
</dbReference>
<evidence type="ECO:0008006" key="3">
    <source>
        <dbReference type="Google" id="ProtNLM"/>
    </source>
</evidence>